<dbReference type="HAMAP" id="MF_01375">
    <property type="entry name" value="PhnX"/>
    <property type="match status" value="1"/>
</dbReference>
<dbReference type="SFLD" id="SFLDG01135">
    <property type="entry name" value="C1.5.6:_HAD__Beta-PGM__Phospha"/>
    <property type="match status" value="1"/>
</dbReference>
<dbReference type="EMBL" id="LR699119">
    <property type="protein sequence ID" value="VVC75691.1"/>
    <property type="molecule type" value="Genomic_DNA"/>
</dbReference>
<dbReference type="GO" id="GO:0008967">
    <property type="term" value="F:phosphoglycolate phosphatase activity"/>
    <property type="evidence" value="ECO:0007669"/>
    <property type="project" value="TreeGrafter"/>
</dbReference>
<proteinExistence type="inferred from homology"/>
<dbReference type="SFLD" id="SFLDG01129">
    <property type="entry name" value="C1.5:_HAD__Beta-PGM__Phosphata"/>
    <property type="match status" value="1"/>
</dbReference>
<keyword evidence="1" id="KW-0460">Magnesium</keyword>
<dbReference type="Gene3D" id="3.40.50.1000">
    <property type="entry name" value="HAD superfamily/HAD-like"/>
    <property type="match status" value="1"/>
</dbReference>
<evidence type="ECO:0000313" key="3">
    <source>
        <dbReference type="Proteomes" id="UP000324194"/>
    </source>
</evidence>
<comment type="cofactor">
    <cofactor evidence="1">
        <name>Mg(2+)</name>
        <dbReference type="ChEBI" id="CHEBI:18420"/>
    </cofactor>
    <text evidence="1">Binds 1 Mg(2+) ion per subunit.</text>
</comment>
<keyword evidence="1 2" id="KW-0378">Hydrolase</keyword>
<keyword evidence="3" id="KW-1185">Reference proteome</keyword>
<evidence type="ECO:0000313" key="2">
    <source>
        <dbReference type="EMBL" id="VVC75691.1"/>
    </source>
</evidence>
<dbReference type="InterPro" id="IPR006323">
    <property type="entry name" value="Phosphonoacetald_hydro"/>
</dbReference>
<dbReference type="EC" id="3.11.1.1" evidence="1"/>
<dbReference type="RefSeq" id="WP_148338976.1">
    <property type="nucleotide sequence ID" value="NZ_LR699119.1"/>
</dbReference>
<comment type="subunit">
    <text evidence="1">Homodimer.</text>
</comment>
<gene>
    <name evidence="1 2" type="primary">phnX</name>
    <name evidence="2" type="ORF">AQUSIP_09810</name>
</gene>
<feature type="binding site" evidence="1">
    <location>
        <position position="12"/>
    </location>
    <ligand>
        <name>Mg(2+)</name>
        <dbReference type="ChEBI" id="CHEBI:18420"/>
    </ligand>
</feature>
<dbReference type="InterPro" id="IPR041492">
    <property type="entry name" value="HAD_2"/>
</dbReference>
<dbReference type="GO" id="GO:0006281">
    <property type="term" value="P:DNA repair"/>
    <property type="evidence" value="ECO:0007669"/>
    <property type="project" value="TreeGrafter"/>
</dbReference>
<reference evidence="2 3" key="1">
    <citation type="submission" date="2019-08" db="EMBL/GenBank/DDBJ databases">
        <authorList>
            <person name="Guy L."/>
        </authorList>
    </citation>
    <scope>NUCLEOTIDE SEQUENCE [LARGE SCALE GENOMIC DNA]</scope>
    <source>
        <strain evidence="2 3">SGT-108</strain>
    </source>
</reference>
<dbReference type="SUPFAM" id="SSF56784">
    <property type="entry name" value="HAD-like"/>
    <property type="match status" value="1"/>
</dbReference>
<sequence length="273" mass="30552">MKQIEAVIFDWAGTTVDYGCMAPIHAMKNAFSARNLDVGLDEIRKPMGMLKIDHITAIMDLKQVRDDFNLLYGRLPERHDIETIYQQFEKNIFSTLHQHTGLINGVLAVQDYLRAHHIKIGSTTGYTREMITIVANSAREQGYSPDAVVSADQVRHGRPYPYMLQQNLAVLEVKDVRNVIKVGDTLVDIQEGANAGCRSVGVIMGGSMLGLAEKEVKDMPAQELRNRVRHIKYEMLAAGADHVIETIDELPSLIESIHLKINDALAMRKVYAA</sequence>
<feature type="binding site" evidence="1">
    <location>
        <position position="184"/>
    </location>
    <ligand>
        <name>Mg(2+)</name>
        <dbReference type="ChEBI" id="CHEBI:18420"/>
    </ligand>
</feature>
<dbReference type="Proteomes" id="UP000324194">
    <property type="component" value="Chromosome 1"/>
</dbReference>
<protein>
    <recommendedName>
        <fullName evidence="1">Phosphonoacetaldehyde hydrolase</fullName>
        <shortName evidence="1">Phosphonatase</shortName>
        <ecNumber evidence="1">3.11.1.1</ecNumber>
    </recommendedName>
    <alternativeName>
        <fullName evidence="1">Phosphonoacetaldehyde phosphonohydrolase</fullName>
    </alternativeName>
</protein>
<organism evidence="2 3">
    <name type="scientific">Aquicella siphonis</name>
    <dbReference type="NCBI Taxonomy" id="254247"/>
    <lineage>
        <taxon>Bacteria</taxon>
        <taxon>Pseudomonadati</taxon>
        <taxon>Pseudomonadota</taxon>
        <taxon>Gammaproteobacteria</taxon>
        <taxon>Legionellales</taxon>
        <taxon>Coxiellaceae</taxon>
        <taxon>Aquicella</taxon>
    </lineage>
</organism>
<evidence type="ECO:0000256" key="1">
    <source>
        <dbReference type="HAMAP-Rule" id="MF_01375"/>
    </source>
</evidence>
<dbReference type="GO" id="GO:0050194">
    <property type="term" value="F:phosphonoacetaldehyde hydrolase activity"/>
    <property type="evidence" value="ECO:0007669"/>
    <property type="project" value="UniProtKB-UniRule"/>
</dbReference>
<dbReference type="InterPro" id="IPR023214">
    <property type="entry name" value="HAD_sf"/>
</dbReference>
<dbReference type="AlphaFoldDB" id="A0A5E4PH94"/>
<dbReference type="Gene3D" id="1.10.150.240">
    <property type="entry name" value="Putative phosphatase, domain 2"/>
    <property type="match status" value="1"/>
</dbReference>
<dbReference type="InterPro" id="IPR036412">
    <property type="entry name" value="HAD-like_sf"/>
</dbReference>
<dbReference type="PANTHER" id="PTHR43434:SF19">
    <property type="entry name" value="PHOSPHONOACETALDEHYDE HYDROLASE"/>
    <property type="match status" value="1"/>
</dbReference>
<feature type="binding site" evidence="1">
    <location>
        <position position="10"/>
    </location>
    <ligand>
        <name>Mg(2+)</name>
        <dbReference type="ChEBI" id="CHEBI:18420"/>
    </ligand>
</feature>
<dbReference type="KEGG" id="asip:AQUSIP_09810"/>
<dbReference type="GO" id="GO:0019700">
    <property type="term" value="P:organic phosphonate catabolic process"/>
    <property type="evidence" value="ECO:0007669"/>
    <property type="project" value="InterPro"/>
</dbReference>
<dbReference type="InterPro" id="IPR023198">
    <property type="entry name" value="PGP-like_dom2"/>
</dbReference>
<keyword evidence="1" id="KW-0704">Schiff base</keyword>
<accession>A0A5E4PH94</accession>
<dbReference type="SFLD" id="SFLDS00003">
    <property type="entry name" value="Haloacid_Dehalogenase"/>
    <property type="match status" value="1"/>
</dbReference>
<feature type="active site" description="Schiff-base intermediate with substrate" evidence="1">
    <location>
        <position position="51"/>
    </location>
</feature>
<dbReference type="NCBIfam" id="TIGR01422">
    <property type="entry name" value="phosphonatase"/>
    <property type="match status" value="1"/>
</dbReference>
<comment type="similarity">
    <text evidence="1">Belongs to the HAD-like hydrolase superfamily. PhnX family.</text>
</comment>
<name>A0A5E4PH94_9COXI</name>
<dbReference type="Pfam" id="PF13419">
    <property type="entry name" value="HAD_2"/>
    <property type="match status" value="1"/>
</dbReference>
<comment type="catalytic activity">
    <reaction evidence="1">
        <text>phosphonoacetaldehyde + H2O = acetaldehyde + phosphate + H(+)</text>
        <dbReference type="Rhea" id="RHEA:18905"/>
        <dbReference type="ChEBI" id="CHEBI:15343"/>
        <dbReference type="ChEBI" id="CHEBI:15377"/>
        <dbReference type="ChEBI" id="CHEBI:15378"/>
        <dbReference type="ChEBI" id="CHEBI:43474"/>
        <dbReference type="ChEBI" id="CHEBI:58383"/>
        <dbReference type="EC" id="3.11.1.1"/>
    </reaction>
</comment>
<dbReference type="GO" id="GO:0000287">
    <property type="term" value="F:magnesium ion binding"/>
    <property type="evidence" value="ECO:0007669"/>
    <property type="project" value="UniProtKB-UniRule"/>
</dbReference>
<dbReference type="OrthoDB" id="5504491at2"/>
<keyword evidence="1" id="KW-0479">Metal-binding</keyword>
<comment type="function">
    <text evidence="1">Involved in phosphonate degradation.</text>
</comment>
<feature type="active site" description="Nucleophile" evidence="1">
    <location>
        <position position="10"/>
    </location>
</feature>
<dbReference type="PANTHER" id="PTHR43434">
    <property type="entry name" value="PHOSPHOGLYCOLATE PHOSPHATASE"/>
    <property type="match status" value="1"/>
</dbReference>
<dbReference type="GO" id="GO:0005829">
    <property type="term" value="C:cytosol"/>
    <property type="evidence" value="ECO:0007669"/>
    <property type="project" value="TreeGrafter"/>
</dbReference>
<dbReference type="InterPro" id="IPR050155">
    <property type="entry name" value="HAD-like_hydrolase_sf"/>
</dbReference>